<dbReference type="AlphaFoldDB" id="A0A438ENY3"/>
<comment type="caution">
    <text evidence="1">The sequence shown here is derived from an EMBL/GenBank/DDBJ whole genome shotgun (WGS) entry which is preliminary data.</text>
</comment>
<organism evidence="1 2">
    <name type="scientific">Vitis vinifera</name>
    <name type="common">Grape</name>
    <dbReference type="NCBI Taxonomy" id="29760"/>
    <lineage>
        <taxon>Eukaryota</taxon>
        <taxon>Viridiplantae</taxon>
        <taxon>Streptophyta</taxon>
        <taxon>Embryophyta</taxon>
        <taxon>Tracheophyta</taxon>
        <taxon>Spermatophyta</taxon>
        <taxon>Magnoliopsida</taxon>
        <taxon>eudicotyledons</taxon>
        <taxon>Gunneridae</taxon>
        <taxon>Pentapetalae</taxon>
        <taxon>rosids</taxon>
        <taxon>Vitales</taxon>
        <taxon>Vitaceae</taxon>
        <taxon>Viteae</taxon>
        <taxon>Vitis</taxon>
    </lineage>
</organism>
<evidence type="ECO:0000313" key="2">
    <source>
        <dbReference type="Proteomes" id="UP000288805"/>
    </source>
</evidence>
<dbReference type="PANTHER" id="PTHR33103">
    <property type="entry name" value="OS01G0153900 PROTEIN"/>
    <property type="match status" value="1"/>
</dbReference>
<accession>A0A438ENY3</accession>
<sequence>MADDNSATCLSCRRCTSTEVNYIAPPAANQSSSNEGGFVRGVVTYMVMDDLVAKPMSTISSITLLNKFNVKEVGALEKVVDFTMAEEPYWFFLGLIVGFEAAEGITAVQGSLNWPLPWNIGA</sequence>
<evidence type="ECO:0000313" key="1">
    <source>
        <dbReference type="EMBL" id="RVW49453.1"/>
    </source>
</evidence>
<reference evidence="1 2" key="1">
    <citation type="journal article" date="2018" name="PLoS Genet.">
        <title>Population sequencing reveals clonal diversity and ancestral inbreeding in the grapevine cultivar Chardonnay.</title>
        <authorList>
            <person name="Roach M.J."/>
            <person name="Johnson D.L."/>
            <person name="Bohlmann J."/>
            <person name="van Vuuren H.J."/>
            <person name="Jones S.J."/>
            <person name="Pretorius I.S."/>
            <person name="Schmidt S.A."/>
            <person name="Borneman A.R."/>
        </authorList>
    </citation>
    <scope>NUCLEOTIDE SEQUENCE [LARGE SCALE GENOMIC DNA]</scope>
    <source>
        <strain evidence="2">cv. Chardonnay</strain>
        <tissue evidence="1">Leaf</tissue>
    </source>
</reference>
<dbReference type="InterPro" id="IPR007750">
    <property type="entry name" value="DUF674"/>
</dbReference>
<gene>
    <name evidence="1" type="ORF">CK203_080255</name>
</gene>
<protein>
    <submittedName>
        <fullName evidence="1">Uncharacterized protein</fullName>
    </submittedName>
</protein>
<name>A0A438ENY3_VITVI</name>
<dbReference type="EMBL" id="QGNW01001227">
    <property type="protein sequence ID" value="RVW49453.1"/>
    <property type="molecule type" value="Genomic_DNA"/>
</dbReference>
<dbReference type="Proteomes" id="UP000288805">
    <property type="component" value="Unassembled WGS sequence"/>
</dbReference>
<proteinExistence type="predicted"/>
<dbReference type="PANTHER" id="PTHR33103:SF19">
    <property type="entry name" value="OS09G0544700 PROTEIN"/>
    <property type="match status" value="1"/>
</dbReference>
<dbReference type="Pfam" id="PF05056">
    <property type="entry name" value="DUF674"/>
    <property type="match status" value="1"/>
</dbReference>